<dbReference type="GO" id="GO:0016887">
    <property type="term" value="F:ATP hydrolysis activity"/>
    <property type="evidence" value="ECO:0007669"/>
    <property type="project" value="InterPro"/>
</dbReference>
<dbReference type="EMBL" id="DTMF01000322">
    <property type="protein sequence ID" value="HGF35367.1"/>
    <property type="molecule type" value="Genomic_DNA"/>
</dbReference>
<keyword evidence="1" id="KW-0547">Nucleotide-binding</keyword>
<dbReference type="PANTHER" id="PTHR48102">
    <property type="entry name" value="ATP-DEPENDENT CLP PROTEASE ATP-BINDING SUBUNIT CLPX-LIKE, MITOCHONDRIAL-RELATED"/>
    <property type="match status" value="1"/>
</dbReference>
<dbReference type="Pfam" id="PF07724">
    <property type="entry name" value="AAA_2"/>
    <property type="match status" value="1"/>
</dbReference>
<dbReference type="Gene3D" id="3.40.50.300">
    <property type="entry name" value="P-loop containing nucleotide triphosphate hydrolases"/>
    <property type="match status" value="1"/>
</dbReference>
<dbReference type="InterPro" id="IPR027417">
    <property type="entry name" value="P-loop_NTPase"/>
</dbReference>
<organism evidence="6">
    <name type="scientific">Desulfobacca acetoxidans</name>
    <dbReference type="NCBI Taxonomy" id="60893"/>
    <lineage>
        <taxon>Bacteria</taxon>
        <taxon>Pseudomonadati</taxon>
        <taxon>Thermodesulfobacteriota</taxon>
        <taxon>Desulfobaccia</taxon>
        <taxon>Desulfobaccales</taxon>
        <taxon>Desulfobaccaceae</taxon>
        <taxon>Desulfobacca</taxon>
    </lineage>
</organism>
<evidence type="ECO:0000259" key="5">
    <source>
        <dbReference type="SMART" id="SM01086"/>
    </source>
</evidence>
<dbReference type="InterPro" id="IPR019489">
    <property type="entry name" value="Clp_ATPase_C"/>
</dbReference>
<dbReference type="Gene3D" id="1.10.8.60">
    <property type="match status" value="1"/>
</dbReference>
<accession>A0A7C3Z2Z2</accession>
<gene>
    <name evidence="6" type="ORF">ENW96_13480</name>
</gene>
<evidence type="ECO:0000256" key="1">
    <source>
        <dbReference type="ARBA" id="ARBA00022741"/>
    </source>
</evidence>
<dbReference type="InterPro" id="IPR003593">
    <property type="entry name" value="AAA+_ATPase"/>
</dbReference>
<dbReference type="GO" id="GO:0005524">
    <property type="term" value="F:ATP binding"/>
    <property type="evidence" value="ECO:0007669"/>
    <property type="project" value="UniProtKB-KW"/>
</dbReference>
<evidence type="ECO:0000313" key="6">
    <source>
        <dbReference type="EMBL" id="HGF35367.1"/>
    </source>
</evidence>
<proteinExistence type="predicted"/>
<dbReference type="InterPro" id="IPR050052">
    <property type="entry name" value="ATP-dep_Clp_protease_ClpX"/>
</dbReference>
<name>A0A7C3Z2Z2_9BACT</name>
<evidence type="ECO:0000256" key="3">
    <source>
        <dbReference type="ARBA" id="ARBA00023186"/>
    </source>
</evidence>
<keyword evidence="2" id="KW-0067">ATP-binding</keyword>
<dbReference type="Pfam" id="PF10431">
    <property type="entry name" value="ClpB_D2-small"/>
    <property type="match status" value="1"/>
</dbReference>
<evidence type="ECO:0000259" key="4">
    <source>
        <dbReference type="SMART" id="SM00382"/>
    </source>
</evidence>
<dbReference type="AlphaFoldDB" id="A0A7C3Z2Z2"/>
<feature type="domain" description="AAA+ ATPase" evidence="4">
    <location>
        <begin position="96"/>
        <end position="243"/>
    </location>
</feature>
<keyword evidence="3" id="KW-0143">Chaperone</keyword>
<feature type="domain" description="Clp ATPase C-terminal" evidence="5">
    <location>
        <begin position="277"/>
        <end position="366"/>
    </location>
</feature>
<evidence type="ECO:0000256" key="2">
    <source>
        <dbReference type="ARBA" id="ARBA00022840"/>
    </source>
</evidence>
<reference evidence="6" key="1">
    <citation type="journal article" date="2020" name="mSystems">
        <title>Genome- and Community-Level Interaction Insights into Carbon Utilization and Element Cycling Functions of Hydrothermarchaeota in Hydrothermal Sediment.</title>
        <authorList>
            <person name="Zhou Z."/>
            <person name="Liu Y."/>
            <person name="Xu W."/>
            <person name="Pan J."/>
            <person name="Luo Z.H."/>
            <person name="Li M."/>
        </authorList>
    </citation>
    <scope>NUCLEOTIDE SEQUENCE [LARGE SCALE GENOMIC DNA]</scope>
    <source>
        <strain evidence="6">SpSt-897</strain>
    </source>
</reference>
<dbReference type="SMART" id="SM01086">
    <property type="entry name" value="ClpB_D2-small"/>
    <property type="match status" value="1"/>
</dbReference>
<comment type="caution">
    <text evidence="6">The sequence shown here is derived from an EMBL/GenBank/DDBJ whole genome shotgun (WGS) entry which is preliminary data.</text>
</comment>
<dbReference type="InterPro" id="IPR003959">
    <property type="entry name" value="ATPase_AAA_core"/>
</dbReference>
<sequence>MTYSLTEEKRRRIAEKMEQFRQRQVGDAVEHILEFNKTPTTLKSELDRFVIGQEKGKKILATAIAFHYRRLGSSLKRALGDFKGDIEAALKGTRTPKANILMVGPTGCGKTYTSETASELVGVPFVVEDLTKFSEVGYVGMNVTDILVDLLVSGGGNPYVAQMGIVYLDEMDKIAAETSTVRDVSGKGVQKGLLKLVEGVDNTLEFGKERLNLSTKHVLFIAGGAYDSLEGIVRNRLARLNVTGDWRDHLATEDLVSFGMERQLVGRFPVRVVYDRLTTQELQDILIKSADSPLLAYVQDLKAWGIELRYTEDALAEIARRAKKEGTGARGLTGILHRVLLEDMFRLPGSYTGELMMDGAYIREKLG</sequence>
<protein>
    <submittedName>
        <fullName evidence="6">AAA family ATPase</fullName>
    </submittedName>
</protein>
<dbReference type="GO" id="GO:0051603">
    <property type="term" value="P:proteolysis involved in protein catabolic process"/>
    <property type="evidence" value="ECO:0007669"/>
    <property type="project" value="TreeGrafter"/>
</dbReference>
<dbReference type="SMART" id="SM00382">
    <property type="entry name" value="AAA"/>
    <property type="match status" value="1"/>
</dbReference>
<dbReference type="SUPFAM" id="SSF52540">
    <property type="entry name" value="P-loop containing nucleoside triphosphate hydrolases"/>
    <property type="match status" value="1"/>
</dbReference>
<dbReference type="PANTHER" id="PTHR48102:SF7">
    <property type="entry name" value="ATP-DEPENDENT CLP PROTEASE ATP-BINDING SUBUNIT CLPX-LIKE, MITOCHONDRIAL"/>
    <property type="match status" value="1"/>
</dbReference>